<evidence type="ECO:0000313" key="3">
    <source>
        <dbReference type="Proteomes" id="UP000314294"/>
    </source>
</evidence>
<gene>
    <name evidence="2" type="ORF">EYF80_066112</name>
</gene>
<comment type="caution">
    <text evidence="2">The sequence shown here is derived from an EMBL/GenBank/DDBJ whole genome shotgun (WGS) entry which is preliminary data.</text>
</comment>
<evidence type="ECO:0000256" key="1">
    <source>
        <dbReference type="SAM" id="MobiDB-lite"/>
    </source>
</evidence>
<dbReference type="AlphaFoldDB" id="A0A4Z2E4C2"/>
<feature type="region of interest" description="Disordered" evidence="1">
    <location>
        <begin position="1"/>
        <end position="30"/>
    </location>
</feature>
<sequence length="30" mass="3506">MKWTTSMKRAKIRTSWSWPCTPRPPASTGR</sequence>
<proteinExistence type="predicted"/>
<dbReference type="Proteomes" id="UP000314294">
    <property type="component" value="Unassembled WGS sequence"/>
</dbReference>
<feature type="compositionally biased region" description="Pro residues" evidence="1">
    <location>
        <begin position="21"/>
        <end position="30"/>
    </location>
</feature>
<protein>
    <submittedName>
        <fullName evidence="2">Uncharacterized protein</fullName>
    </submittedName>
</protein>
<evidence type="ECO:0000313" key="2">
    <source>
        <dbReference type="EMBL" id="TNN23766.1"/>
    </source>
</evidence>
<accession>A0A4Z2E4C2</accession>
<keyword evidence="3" id="KW-1185">Reference proteome</keyword>
<name>A0A4Z2E4C2_9TELE</name>
<reference evidence="2 3" key="1">
    <citation type="submission" date="2019-03" db="EMBL/GenBank/DDBJ databases">
        <title>First draft genome of Liparis tanakae, snailfish: a comprehensive survey of snailfish specific genes.</title>
        <authorList>
            <person name="Kim W."/>
            <person name="Song I."/>
            <person name="Jeong J.-H."/>
            <person name="Kim D."/>
            <person name="Kim S."/>
            <person name="Ryu S."/>
            <person name="Song J.Y."/>
            <person name="Lee S.K."/>
        </authorList>
    </citation>
    <scope>NUCLEOTIDE SEQUENCE [LARGE SCALE GENOMIC DNA]</scope>
    <source>
        <tissue evidence="2">Muscle</tissue>
    </source>
</reference>
<dbReference type="EMBL" id="SRLO01017423">
    <property type="protein sequence ID" value="TNN23766.1"/>
    <property type="molecule type" value="Genomic_DNA"/>
</dbReference>
<organism evidence="2 3">
    <name type="scientific">Liparis tanakae</name>
    <name type="common">Tanaka's snailfish</name>
    <dbReference type="NCBI Taxonomy" id="230148"/>
    <lineage>
        <taxon>Eukaryota</taxon>
        <taxon>Metazoa</taxon>
        <taxon>Chordata</taxon>
        <taxon>Craniata</taxon>
        <taxon>Vertebrata</taxon>
        <taxon>Euteleostomi</taxon>
        <taxon>Actinopterygii</taxon>
        <taxon>Neopterygii</taxon>
        <taxon>Teleostei</taxon>
        <taxon>Neoteleostei</taxon>
        <taxon>Acanthomorphata</taxon>
        <taxon>Eupercaria</taxon>
        <taxon>Perciformes</taxon>
        <taxon>Cottioidei</taxon>
        <taxon>Cottales</taxon>
        <taxon>Liparidae</taxon>
        <taxon>Liparis</taxon>
    </lineage>
</organism>